<feature type="region of interest" description="Disordered" evidence="7">
    <location>
        <begin position="277"/>
        <end position="355"/>
    </location>
</feature>
<keyword evidence="3" id="KW-0256">Endoplasmic reticulum</keyword>
<evidence type="ECO:0000256" key="5">
    <source>
        <dbReference type="ARBA" id="ARBA00023098"/>
    </source>
</evidence>
<evidence type="ECO:0000313" key="10">
    <source>
        <dbReference type="Proteomes" id="UP000186601"/>
    </source>
</evidence>
<evidence type="ECO:0000256" key="6">
    <source>
        <dbReference type="ARBA" id="ARBA00023136"/>
    </source>
</evidence>
<dbReference type="STRING" id="98765.A0A2R6S5P3"/>
<keyword evidence="6 8" id="KW-0472">Membrane</keyword>
<comment type="caution">
    <text evidence="9">The sequence shown here is derived from an EMBL/GenBank/DDBJ whole genome shotgun (WGS) entry which is preliminary data.</text>
</comment>
<feature type="compositionally biased region" description="Basic and acidic residues" evidence="7">
    <location>
        <begin position="282"/>
        <end position="297"/>
    </location>
</feature>
<accession>A0A2R6S5P3</accession>
<name>A0A2R6S5P3_9APHY</name>
<dbReference type="OrthoDB" id="3990054at2759"/>
<keyword evidence="5" id="KW-0443">Lipid metabolism</keyword>
<dbReference type="GO" id="GO:0140042">
    <property type="term" value="P:lipid droplet formation"/>
    <property type="evidence" value="ECO:0007669"/>
    <property type="project" value="UniProtKB-ARBA"/>
</dbReference>
<reference evidence="9 10" key="1">
    <citation type="submission" date="2018-02" db="EMBL/GenBank/DDBJ databases">
        <title>Genome sequence of the basidiomycete white-rot fungus Phlebia centrifuga.</title>
        <authorList>
            <person name="Granchi Z."/>
            <person name="Peng M."/>
            <person name="de Vries R.P."/>
            <person name="Hilden K."/>
            <person name="Makela M.R."/>
            <person name="Grigoriev I."/>
            <person name="Riley R."/>
        </authorList>
    </citation>
    <scope>NUCLEOTIDE SEQUENCE [LARGE SCALE GENOMIC DNA]</scope>
    <source>
        <strain evidence="9 10">FBCC195</strain>
    </source>
</reference>
<dbReference type="GO" id="GO:0006629">
    <property type="term" value="P:lipid metabolic process"/>
    <property type="evidence" value="ECO:0007669"/>
    <property type="project" value="UniProtKB-KW"/>
</dbReference>
<dbReference type="CDD" id="cd23995">
    <property type="entry name" value="Seipin_BSCL2_like"/>
    <property type="match status" value="1"/>
</dbReference>
<evidence type="ECO:0000256" key="2">
    <source>
        <dbReference type="ARBA" id="ARBA00022692"/>
    </source>
</evidence>
<dbReference type="GO" id="GO:0005789">
    <property type="term" value="C:endoplasmic reticulum membrane"/>
    <property type="evidence" value="ECO:0007669"/>
    <property type="project" value="UniProtKB-SubCell"/>
</dbReference>
<organism evidence="9 10">
    <name type="scientific">Hermanssonia centrifuga</name>
    <dbReference type="NCBI Taxonomy" id="98765"/>
    <lineage>
        <taxon>Eukaryota</taxon>
        <taxon>Fungi</taxon>
        <taxon>Dikarya</taxon>
        <taxon>Basidiomycota</taxon>
        <taxon>Agaricomycotina</taxon>
        <taxon>Agaricomycetes</taxon>
        <taxon>Polyporales</taxon>
        <taxon>Meruliaceae</taxon>
        <taxon>Hermanssonia</taxon>
    </lineage>
</organism>
<protein>
    <recommendedName>
        <fullName evidence="11">Seipin</fullName>
    </recommendedName>
</protein>
<evidence type="ECO:0000256" key="4">
    <source>
        <dbReference type="ARBA" id="ARBA00022989"/>
    </source>
</evidence>
<keyword evidence="10" id="KW-1185">Reference proteome</keyword>
<evidence type="ECO:0000313" key="9">
    <source>
        <dbReference type="EMBL" id="PSS37586.1"/>
    </source>
</evidence>
<dbReference type="PANTHER" id="PTHR21212">
    <property type="entry name" value="BERNARDINELLI-SEIP CONGENITAL LIPODYSTROPHY 2 HOMOLOG BSCL2 PROTEIN"/>
    <property type="match status" value="1"/>
</dbReference>
<evidence type="ECO:0000256" key="3">
    <source>
        <dbReference type="ARBA" id="ARBA00022824"/>
    </source>
</evidence>
<comment type="subcellular location">
    <subcellularLocation>
        <location evidence="1">Endoplasmic reticulum membrane</location>
        <topology evidence="1">Multi-pass membrane protein</topology>
    </subcellularLocation>
</comment>
<keyword evidence="2 8" id="KW-0812">Transmembrane</keyword>
<feature type="transmembrane region" description="Helical" evidence="8">
    <location>
        <begin position="56"/>
        <end position="81"/>
    </location>
</feature>
<sequence length="355" mass="39514">MSSATVTKQDEKVSIGDNNNEQAFTSYPWVVRYPLAGFTNLFALGLKLFRPVAPQLVPLAVFVLTIPILVFFSISAGWFVWRSIAVGWETSLYLQYGDGVPPYAQLNLPPLVNQQPYDVSLHLVVPASQPNYELGNFMITLTLLTPLNKTIVSTRRPALVLPPSMSPLSYLIGRSGTVELHIPLLYNIDVGTRNAVARVELGRKDQWRTLGSGEGRELSVLSAFLRGVVVHNGLRGLFTRFPLVTSVIASGTFLFISFVVLASCLLPMIQWRFPEDTQSTDTELHEKPSRRPKRELDESAPAPRKTRSRSLAAPRRTSSQQAFRTEDDTAAMPSSSSTPLRRRRSRMSQQSDPDT</sequence>
<dbReference type="EMBL" id="MLYV02000035">
    <property type="protein sequence ID" value="PSS37586.1"/>
    <property type="molecule type" value="Genomic_DNA"/>
</dbReference>
<evidence type="ECO:0000256" key="8">
    <source>
        <dbReference type="SAM" id="Phobius"/>
    </source>
</evidence>
<evidence type="ECO:0000256" key="1">
    <source>
        <dbReference type="ARBA" id="ARBA00004477"/>
    </source>
</evidence>
<dbReference type="InterPro" id="IPR009617">
    <property type="entry name" value="Seipin"/>
</dbReference>
<dbReference type="Proteomes" id="UP000186601">
    <property type="component" value="Unassembled WGS sequence"/>
</dbReference>
<dbReference type="Pfam" id="PF06775">
    <property type="entry name" value="Seipin"/>
    <property type="match status" value="1"/>
</dbReference>
<proteinExistence type="predicted"/>
<evidence type="ECO:0000256" key="7">
    <source>
        <dbReference type="SAM" id="MobiDB-lite"/>
    </source>
</evidence>
<feature type="transmembrane region" description="Helical" evidence="8">
    <location>
        <begin position="243"/>
        <end position="266"/>
    </location>
</feature>
<gene>
    <name evidence="9" type="ORF">PHLCEN_2v602</name>
</gene>
<dbReference type="PANTHER" id="PTHR21212:SF0">
    <property type="entry name" value="SEIPIN"/>
    <property type="match status" value="1"/>
</dbReference>
<evidence type="ECO:0008006" key="11">
    <source>
        <dbReference type="Google" id="ProtNLM"/>
    </source>
</evidence>
<keyword evidence="4 8" id="KW-1133">Transmembrane helix</keyword>
<feature type="transmembrane region" description="Helical" evidence="8">
    <location>
        <begin position="30"/>
        <end position="49"/>
    </location>
</feature>
<dbReference type="AlphaFoldDB" id="A0A2R6S5P3"/>